<dbReference type="Proteomes" id="UP000087766">
    <property type="component" value="Chromosome 9"/>
</dbReference>
<evidence type="ECO:0000313" key="8">
    <source>
        <dbReference type="RefSeq" id="XP_014515117.1"/>
    </source>
</evidence>
<dbReference type="Gramene" id="Vradi09g08210.1">
    <property type="protein sequence ID" value="Vradi09g08210.1"/>
    <property type="gene ID" value="Vradi09g08210"/>
</dbReference>
<reference evidence="7" key="1">
    <citation type="journal article" date="2014" name="Nat. Commun.">
        <title>Genome sequence of mungbean and insights into evolution within Vigna species.</title>
        <authorList>
            <person name="Kang Y.J."/>
            <person name="Kim S.K."/>
            <person name="Kim M.Y."/>
            <person name="Lestari P."/>
            <person name="Kim K.H."/>
            <person name="Ha B.K."/>
            <person name="Jun T.H."/>
            <person name="Hwang W.J."/>
            <person name="Lee T."/>
            <person name="Lee J."/>
            <person name="Shim S."/>
            <person name="Yoon M.Y."/>
            <person name="Jang Y.E."/>
            <person name="Han K.S."/>
            <person name="Taeprayoon P."/>
            <person name="Yoon N."/>
            <person name="Somta P."/>
            <person name="Tanya P."/>
            <person name="Kim K.S."/>
            <person name="Gwag J.G."/>
            <person name="Moon J.K."/>
            <person name="Lee Y.H."/>
            <person name="Park B.S."/>
            <person name="Bombarely A."/>
            <person name="Doyle J.J."/>
            <person name="Jackson S.A."/>
            <person name="Schafleitner R."/>
            <person name="Srinives P."/>
            <person name="Varshney R.K."/>
            <person name="Lee S.H."/>
        </authorList>
    </citation>
    <scope>NUCLEOTIDE SEQUENCE [LARGE SCALE GENOMIC DNA]</scope>
    <source>
        <strain evidence="7">cv. VC1973A</strain>
    </source>
</reference>
<evidence type="ECO:0000313" key="7">
    <source>
        <dbReference type="Proteomes" id="UP000087766"/>
    </source>
</evidence>
<accession>A0A1S3VA82</accession>
<keyword evidence="7" id="KW-1185">Reference proteome</keyword>
<keyword evidence="3 6" id="KW-1133">Transmembrane helix</keyword>
<proteinExistence type="predicted"/>
<evidence type="ECO:0000256" key="3">
    <source>
        <dbReference type="ARBA" id="ARBA00022989"/>
    </source>
</evidence>
<dbReference type="PANTHER" id="PTHR14110:SF10">
    <property type="entry name" value="OS04G0376100 PROTEIN"/>
    <property type="match status" value="1"/>
</dbReference>
<dbReference type="OrthoDB" id="1913277at2759"/>
<evidence type="ECO:0000256" key="2">
    <source>
        <dbReference type="ARBA" id="ARBA00022692"/>
    </source>
</evidence>
<reference evidence="8" key="2">
    <citation type="submission" date="2025-08" db="UniProtKB">
        <authorList>
            <consortium name="RefSeq"/>
        </authorList>
    </citation>
    <scope>IDENTIFICATION</scope>
    <source>
        <tissue evidence="8">Leaf</tissue>
    </source>
</reference>
<dbReference type="RefSeq" id="XP_014515117.1">
    <property type="nucleotide sequence ID" value="XM_014659631.2"/>
</dbReference>
<evidence type="ECO:0000256" key="1">
    <source>
        <dbReference type="ARBA" id="ARBA00004141"/>
    </source>
</evidence>
<dbReference type="GeneID" id="106772976"/>
<dbReference type="KEGG" id="vra:106772976"/>
<feature type="transmembrane region" description="Helical" evidence="6">
    <location>
        <begin position="37"/>
        <end position="54"/>
    </location>
</feature>
<dbReference type="PANTHER" id="PTHR14110">
    <property type="entry name" value="MITOCHONDRIAL IMPORT INNER MEMBRANE TRANSLOCASE SUBUNIT TIM22"/>
    <property type="match status" value="1"/>
</dbReference>
<keyword evidence="2 6" id="KW-0812">Transmembrane</keyword>
<evidence type="ECO:0000256" key="5">
    <source>
        <dbReference type="SAM" id="MobiDB-lite"/>
    </source>
</evidence>
<name>A0A1S3VA82_VIGRR</name>
<dbReference type="GO" id="GO:0042721">
    <property type="term" value="C:TIM22 mitochondrial import inner membrane insertion complex"/>
    <property type="evidence" value="ECO:0007669"/>
    <property type="project" value="InterPro"/>
</dbReference>
<dbReference type="InterPro" id="IPR039175">
    <property type="entry name" value="TIM22"/>
</dbReference>
<feature type="region of interest" description="Disordered" evidence="5">
    <location>
        <begin position="1"/>
        <end position="32"/>
    </location>
</feature>
<dbReference type="GO" id="GO:0045039">
    <property type="term" value="P:protein insertion into mitochondrial inner membrane"/>
    <property type="evidence" value="ECO:0007669"/>
    <property type="project" value="InterPro"/>
</dbReference>
<evidence type="ECO:0000256" key="4">
    <source>
        <dbReference type="ARBA" id="ARBA00023136"/>
    </source>
</evidence>
<dbReference type="AlphaFoldDB" id="A0A1S3VA82"/>
<dbReference type="STRING" id="3916.A0A1S3VA82"/>
<dbReference type="GO" id="GO:0008320">
    <property type="term" value="F:protein transmembrane transporter activity"/>
    <property type="evidence" value="ECO:0007669"/>
    <property type="project" value="TreeGrafter"/>
</dbReference>
<feature type="compositionally biased region" description="Low complexity" evidence="5">
    <location>
        <begin position="16"/>
        <end position="30"/>
    </location>
</feature>
<keyword evidence="4 6" id="KW-0472">Membrane</keyword>
<dbReference type="GO" id="GO:0030943">
    <property type="term" value="F:mitochondrion targeting sequence binding"/>
    <property type="evidence" value="ECO:0007669"/>
    <property type="project" value="TreeGrafter"/>
</dbReference>
<evidence type="ECO:0000256" key="6">
    <source>
        <dbReference type="SAM" id="Phobius"/>
    </source>
</evidence>
<organism evidence="7 8">
    <name type="scientific">Vigna radiata var. radiata</name>
    <name type="common">Mung bean</name>
    <name type="synonym">Phaseolus aureus</name>
    <dbReference type="NCBI Taxonomy" id="3916"/>
    <lineage>
        <taxon>Eukaryota</taxon>
        <taxon>Viridiplantae</taxon>
        <taxon>Streptophyta</taxon>
        <taxon>Embryophyta</taxon>
        <taxon>Tracheophyta</taxon>
        <taxon>Spermatophyta</taxon>
        <taxon>Magnoliopsida</taxon>
        <taxon>eudicotyledons</taxon>
        <taxon>Gunneridae</taxon>
        <taxon>Pentapetalae</taxon>
        <taxon>rosids</taxon>
        <taxon>fabids</taxon>
        <taxon>Fabales</taxon>
        <taxon>Fabaceae</taxon>
        <taxon>Papilionoideae</taxon>
        <taxon>50 kb inversion clade</taxon>
        <taxon>NPAAA clade</taxon>
        <taxon>indigoferoid/millettioid clade</taxon>
        <taxon>Phaseoleae</taxon>
        <taxon>Vigna</taxon>
    </lineage>
</organism>
<protein>
    <submittedName>
        <fullName evidence="8">Uncharacterized protein LOC106772976 isoform X1</fullName>
    </submittedName>
</protein>
<gene>
    <name evidence="8" type="primary">LOC106772976</name>
</gene>
<comment type="subcellular location">
    <subcellularLocation>
        <location evidence="1">Membrane</location>
        <topology evidence="1">Multi-pass membrane protein</topology>
    </subcellularLocation>
</comment>
<sequence length="210" mass="22520">MGSKNEEASEEGANNSPSSPSSSSSSSPSSHDWKTRIVIPTLLAGVAGAGIGLISKHRKTLGLANVCSSYAANFAIVTGCYCGAREFVAATRKTGPDDIWNSGLAGFGTGALLGRLQGGQLGAIRYSVVFAVVGTAADFTYLKLKDALRDYTKTIYQDIENSKNSGSWLKLPEWFPVQVLDEEALAAKRAQEEQFLQQRARIRSLKEEEP</sequence>